<dbReference type="Gene3D" id="3.30.428.10">
    <property type="entry name" value="HIT-like"/>
    <property type="match status" value="1"/>
</dbReference>
<evidence type="ECO:0000259" key="4">
    <source>
        <dbReference type="PROSITE" id="PS51084"/>
    </source>
</evidence>
<dbReference type="Proteomes" id="UP000231282">
    <property type="component" value="Unassembled WGS sequence"/>
</dbReference>
<organism evidence="5 6">
    <name type="scientific">Candidatus Shapirobacteria bacterium CG09_land_8_20_14_0_10_38_17</name>
    <dbReference type="NCBI Taxonomy" id="1974884"/>
    <lineage>
        <taxon>Bacteria</taxon>
        <taxon>Candidatus Shapironibacteriota</taxon>
    </lineage>
</organism>
<dbReference type="PROSITE" id="PS51084">
    <property type="entry name" value="HIT_2"/>
    <property type="match status" value="1"/>
</dbReference>
<accession>A0A2H0WTH3</accession>
<evidence type="ECO:0000256" key="1">
    <source>
        <dbReference type="PIRSR" id="PIRSR601310-1"/>
    </source>
</evidence>
<dbReference type="EMBL" id="PEZH01000021">
    <property type="protein sequence ID" value="PIS15209.1"/>
    <property type="molecule type" value="Genomic_DNA"/>
</dbReference>
<protein>
    <submittedName>
        <fullName evidence="5">HIT family protein</fullName>
    </submittedName>
</protein>
<name>A0A2H0WTH3_9BACT</name>
<dbReference type="GO" id="GO:0003824">
    <property type="term" value="F:catalytic activity"/>
    <property type="evidence" value="ECO:0007669"/>
    <property type="project" value="InterPro"/>
</dbReference>
<dbReference type="AlphaFoldDB" id="A0A2H0WTH3"/>
<feature type="active site" description="Tele-AMP-histidine intermediate" evidence="1">
    <location>
        <position position="94"/>
    </location>
</feature>
<dbReference type="GO" id="GO:0009117">
    <property type="term" value="P:nucleotide metabolic process"/>
    <property type="evidence" value="ECO:0007669"/>
    <property type="project" value="TreeGrafter"/>
</dbReference>
<dbReference type="Pfam" id="PF01230">
    <property type="entry name" value="HIT"/>
    <property type="match status" value="1"/>
</dbReference>
<dbReference type="PANTHER" id="PTHR46648">
    <property type="entry name" value="HIT FAMILY PROTEIN 1"/>
    <property type="match status" value="1"/>
</dbReference>
<dbReference type="PRINTS" id="PR00332">
    <property type="entry name" value="HISTRIAD"/>
</dbReference>
<feature type="short sequence motif" description="Histidine triad motif" evidence="2 3">
    <location>
        <begin position="92"/>
        <end position="96"/>
    </location>
</feature>
<evidence type="ECO:0000313" key="6">
    <source>
        <dbReference type="Proteomes" id="UP000231282"/>
    </source>
</evidence>
<reference evidence="6" key="1">
    <citation type="submission" date="2017-09" db="EMBL/GenBank/DDBJ databases">
        <title>Depth-based differentiation of microbial function through sediment-hosted aquifers and enrichment of novel symbionts in the deep terrestrial subsurface.</title>
        <authorList>
            <person name="Probst A.J."/>
            <person name="Ladd B."/>
            <person name="Jarett J.K."/>
            <person name="Geller-Mcgrath D.E."/>
            <person name="Sieber C.M.K."/>
            <person name="Emerson J.B."/>
            <person name="Anantharaman K."/>
            <person name="Thomas B.C."/>
            <person name="Malmstrom R."/>
            <person name="Stieglmeier M."/>
            <person name="Klingl A."/>
            <person name="Woyke T."/>
            <person name="Ryan C.M."/>
            <person name="Banfield J.F."/>
        </authorList>
    </citation>
    <scope>NUCLEOTIDE SEQUENCE [LARGE SCALE GENOMIC DNA]</scope>
</reference>
<evidence type="ECO:0000313" key="5">
    <source>
        <dbReference type="EMBL" id="PIS15209.1"/>
    </source>
</evidence>
<dbReference type="PANTHER" id="PTHR46648:SF1">
    <property type="entry name" value="ADENOSINE 5'-MONOPHOSPHORAMIDASE HNT1"/>
    <property type="match status" value="1"/>
</dbReference>
<evidence type="ECO:0000256" key="3">
    <source>
        <dbReference type="PROSITE-ProRule" id="PRU00464"/>
    </source>
</evidence>
<proteinExistence type="predicted"/>
<gene>
    <name evidence="5" type="ORF">COT63_01180</name>
</gene>
<dbReference type="SUPFAM" id="SSF54197">
    <property type="entry name" value="HIT-like"/>
    <property type="match status" value="1"/>
</dbReference>
<dbReference type="InterPro" id="IPR036265">
    <property type="entry name" value="HIT-like_sf"/>
</dbReference>
<dbReference type="InterPro" id="IPR001310">
    <property type="entry name" value="Histidine_triad_HIT"/>
</dbReference>
<feature type="domain" description="HIT" evidence="4">
    <location>
        <begin position="5"/>
        <end position="107"/>
    </location>
</feature>
<evidence type="ECO:0000256" key="2">
    <source>
        <dbReference type="PIRSR" id="PIRSR601310-3"/>
    </source>
</evidence>
<comment type="caution">
    <text evidence="5">The sequence shown here is derived from an EMBL/GenBank/DDBJ whole genome shotgun (WGS) entry which is preliminary data.</text>
</comment>
<dbReference type="InterPro" id="IPR011146">
    <property type="entry name" value="HIT-like"/>
</dbReference>
<sequence>MVNCIFCQIAVGKIPCFKIYEDEIFLAFLDINPWVLGHTLIIPKKHYRWVWDMPDDLVGQYFAVVNKIANHYRKVLKIEFVMGWIYGLEVPHAHIHLFPDSRGKIAFYPKEKLPQPSGEEGEKLVAKLRMI</sequence>